<comment type="caution">
    <text evidence="2">The sequence shown here is derived from an EMBL/GenBank/DDBJ whole genome shotgun (WGS) entry which is preliminary data.</text>
</comment>
<evidence type="ECO:0000313" key="2">
    <source>
        <dbReference type="EMBL" id="KAE8959889.1"/>
    </source>
</evidence>
<name>A0A6A3GSE7_9STRA</name>
<evidence type="ECO:0000313" key="1">
    <source>
        <dbReference type="EMBL" id="KAE8959808.1"/>
    </source>
</evidence>
<proteinExistence type="predicted"/>
<reference evidence="3 4" key="1">
    <citation type="submission" date="2018-09" db="EMBL/GenBank/DDBJ databases">
        <title>Genomic investigation of the strawberry pathogen Phytophthora fragariae indicates pathogenicity is determined by transcriptional variation in three key races.</title>
        <authorList>
            <person name="Adams T.M."/>
            <person name="Armitage A.D."/>
            <person name="Sobczyk M.K."/>
            <person name="Bates H.J."/>
            <person name="Dunwell J.M."/>
            <person name="Nellist C.F."/>
            <person name="Harrison R.J."/>
        </authorList>
    </citation>
    <scope>NUCLEOTIDE SEQUENCE [LARGE SCALE GENOMIC DNA]</scope>
    <source>
        <strain evidence="2 3">SCRP249</strain>
        <strain evidence="1 4">SCRP324</strain>
    </source>
</reference>
<organism evidence="2 3">
    <name type="scientific">Phytophthora rubi</name>
    <dbReference type="NCBI Taxonomy" id="129364"/>
    <lineage>
        <taxon>Eukaryota</taxon>
        <taxon>Sar</taxon>
        <taxon>Stramenopiles</taxon>
        <taxon>Oomycota</taxon>
        <taxon>Peronosporomycetes</taxon>
        <taxon>Peronosporales</taxon>
        <taxon>Peronosporaceae</taxon>
        <taxon>Phytophthora</taxon>
    </lineage>
</organism>
<sequence>MPARTQPTQFATPAMSLPLTQSSQLELGITGASDVNSSTERMEWNDAFVESLLYLRMQKYGSCFKGSKSKAQLAAAWYRILTDFNSENHRGCKVDQLKNKFQSLKTTYNNIIASEPQTGNSTENPIVYPSNWPTLIQYFGDLSGMGNRDFGQTTVNTESESGTAAVTEGAVNKRAARKRKLDLAEAVASMAEALSKRLSQPTDDDDRAGHSIDNKFARVEERMTAILYNQEQSMRMLQASIEGSRQVNTAILNFLQATVSPGQNSEREPQTSTP</sequence>
<dbReference type="AlphaFoldDB" id="A0A6A3GSE7"/>
<evidence type="ECO:0000313" key="4">
    <source>
        <dbReference type="Proteomes" id="UP000435112"/>
    </source>
</evidence>
<dbReference type="Proteomes" id="UP000435112">
    <property type="component" value="Unassembled WGS sequence"/>
</dbReference>
<accession>A0A6A3GSE7</accession>
<evidence type="ECO:0008006" key="5">
    <source>
        <dbReference type="Google" id="ProtNLM"/>
    </source>
</evidence>
<dbReference type="EMBL" id="QXFV01006997">
    <property type="protein sequence ID" value="KAE8959889.1"/>
    <property type="molecule type" value="Genomic_DNA"/>
</dbReference>
<dbReference type="OrthoDB" id="121521at2759"/>
<dbReference type="EMBL" id="QXFU01006882">
    <property type="protein sequence ID" value="KAE8959808.1"/>
    <property type="molecule type" value="Genomic_DNA"/>
</dbReference>
<protein>
    <recommendedName>
        <fullName evidence="5">Myb/SANT-like domain-containing protein</fullName>
    </recommendedName>
</protein>
<gene>
    <name evidence="2" type="ORF">PR001_g30565</name>
    <name evidence="1" type="ORF">PR002_g30416</name>
</gene>
<evidence type="ECO:0000313" key="3">
    <source>
        <dbReference type="Proteomes" id="UP000429607"/>
    </source>
</evidence>
<dbReference type="Proteomes" id="UP000429607">
    <property type="component" value="Unassembled WGS sequence"/>
</dbReference>